<dbReference type="InterPro" id="IPR029058">
    <property type="entry name" value="AB_hydrolase_fold"/>
</dbReference>
<keyword evidence="3" id="KW-1185">Reference proteome</keyword>
<feature type="domain" description="AB hydrolase-1" evidence="1">
    <location>
        <begin position="8"/>
        <end position="247"/>
    </location>
</feature>
<sequence length="259" mass="27692">MPSSNPVLVLVPGAFGTPAGFDKLLPYLSEGGVTTHPGPYPSCNPSDPATATCAEDISWIRNNVLFPLLDQQQKDVVILAHSYGGVVGGAAAKGLDVQTRKAQGKTTAVVGLIYVTCIITLEGESLLEAVGGTYPPFIKEDKPSKGLALIEPAMDILYNDCDAGLAPELDSAMRPHALLAFETKPSAPAWADRGFDGRRAYVRTLDDCCSLPFLQDMCLEKTKVKWDVVDFKTGHMPFVSQPEALAAQIVKWVNGFAAL</sequence>
<dbReference type="GO" id="GO:0016787">
    <property type="term" value="F:hydrolase activity"/>
    <property type="evidence" value="ECO:0007669"/>
    <property type="project" value="UniProtKB-KW"/>
</dbReference>
<dbReference type="Gene3D" id="3.40.50.1820">
    <property type="entry name" value="alpha/beta hydrolase"/>
    <property type="match status" value="1"/>
</dbReference>
<accession>A0A175VQH3</accession>
<dbReference type="InterPro" id="IPR052897">
    <property type="entry name" value="Sec-Metab_Biosynth_Hydrolase"/>
</dbReference>
<dbReference type="Pfam" id="PF12697">
    <property type="entry name" value="Abhydrolase_6"/>
    <property type="match status" value="1"/>
</dbReference>
<protein>
    <submittedName>
        <fullName evidence="2">Pyrethroid hydrolase</fullName>
    </submittedName>
</protein>
<dbReference type="OrthoDB" id="408373at2759"/>
<name>A0A175VQH3_9PEZI</name>
<evidence type="ECO:0000313" key="3">
    <source>
        <dbReference type="Proteomes" id="UP000078237"/>
    </source>
</evidence>
<dbReference type="PANTHER" id="PTHR37017">
    <property type="entry name" value="AB HYDROLASE-1 DOMAIN-CONTAINING PROTEIN-RELATED"/>
    <property type="match status" value="1"/>
</dbReference>
<dbReference type="SUPFAM" id="SSF53474">
    <property type="entry name" value="alpha/beta-Hydrolases"/>
    <property type="match status" value="1"/>
</dbReference>
<organism evidence="2 3">
    <name type="scientific">Madurella mycetomatis</name>
    <dbReference type="NCBI Taxonomy" id="100816"/>
    <lineage>
        <taxon>Eukaryota</taxon>
        <taxon>Fungi</taxon>
        <taxon>Dikarya</taxon>
        <taxon>Ascomycota</taxon>
        <taxon>Pezizomycotina</taxon>
        <taxon>Sordariomycetes</taxon>
        <taxon>Sordariomycetidae</taxon>
        <taxon>Sordariales</taxon>
        <taxon>Sordariales incertae sedis</taxon>
        <taxon>Madurella</taxon>
    </lineage>
</organism>
<proteinExistence type="predicted"/>
<evidence type="ECO:0000313" key="2">
    <source>
        <dbReference type="EMBL" id="KXX73310.1"/>
    </source>
</evidence>
<dbReference type="STRING" id="100816.A0A175VQH3"/>
<gene>
    <name evidence="2" type="ORF">MMYC01_210321</name>
</gene>
<dbReference type="InterPro" id="IPR000073">
    <property type="entry name" value="AB_hydrolase_1"/>
</dbReference>
<dbReference type="EMBL" id="LCTW02000496">
    <property type="protein sequence ID" value="KXX73310.1"/>
    <property type="molecule type" value="Genomic_DNA"/>
</dbReference>
<reference evidence="2 3" key="1">
    <citation type="journal article" date="2016" name="Genome Announc.">
        <title>Genome Sequence of Madurella mycetomatis mm55, Isolated from a Human Mycetoma Case in Sudan.</title>
        <authorList>
            <person name="Smit S."/>
            <person name="Derks M.F."/>
            <person name="Bervoets S."/>
            <person name="Fahal A."/>
            <person name="van Leeuwen W."/>
            <person name="van Belkum A."/>
            <person name="van de Sande W.W."/>
        </authorList>
    </citation>
    <scope>NUCLEOTIDE SEQUENCE [LARGE SCALE GENOMIC DNA]</scope>
    <source>
        <strain evidence="3">mm55</strain>
    </source>
</reference>
<dbReference type="VEuPathDB" id="FungiDB:MMYC01_210321"/>
<evidence type="ECO:0000259" key="1">
    <source>
        <dbReference type="Pfam" id="PF12697"/>
    </source>
</evidence>
<dbReference type="AlphaFoldDB" id="A0A175VQH3"/>
<dbReference type="Proteomes" id="UP000078237">
    <property type="component" value="Unassembled WGS sequence"/>
</dbReference>
<comment type="caution">
    <text evidence="2">The sequence shown here is derived from an EMBL/GenBank/DDBJ whole genome shotgun (WGS) entry which is preliminary data.</text>
</comment>
<keyword evidence="2" id="KW-0378">Hydrolase</keyword>
<dbReference type="PANTHER" id="PTHR37017:SF8">
    <property type="entry name" value="AB HYDROLASE-1 DOMAIN-CONTAINING PROTEIN"/>
    <property type="match status" value="1"/>
</dbReference>